<evidence type="ECO:0000313" key="3">
    <source>
        <dbReference type="EMBL" id="BBO70303.1"/>
    </source>
</evidence>
<organism evidence="3 4">
    <name type="scientific">Desulfosarcina alkanivorans</name>
    <dbReference type="NCBI Taxonomy" id="571177"/>
    <lineage>
        <taxon>Bacteria</taxon>
        <taxon>Pseudomonadati</taxon>
        <taxon>Thermodesulfobacteriota</taxon>
        <taxon>Desulfobacteria</taxon>
        <taxon>Desulfobacterales</taxon>
        <taxon>Desulfosarcinaceae</taxon>
        <taxon>Desulfosarcina</taxon>
    </lineage>
</organism>
<dbReference type="Gene3D" id="1.10.260.40">
    <property type="entry name" value="lambda repressor-like DNA-binding domains"/>
    <property type="match status" value="1"/>
</dbReference>
<dbReference type="EMBL" id="AP021874">
    <property type="protein sequence ID" value="BBO70303.1"/>
    <property type="molecule type" value="Genomic_DNA"/>
</dbReference>
<reference evidence="3 4" key="1">
    <citation type="submission" date="2019-11" db="EMBL/GenBank/DDBJ databases">
        <title>Comparative genomics of hydrocarbon-degrading Desulfosarcina strains.</title>
        <authorList>
            <person name="Watanabe M."/>
            <person name="Kojima H."/>
            <person name="Fukui M."/>
        </authorList>
    </citation>
    <scope>NUCLEOTIDE SEQUENCE [LARGE SCALE GENOMIC DNA]</scope>
    <source>
        <strain evidence="3 4">PL12</strain>
    </source>
</reference>
<dbReference type="PANTHER" id="PTHR40455">
    <property type="entry name" value="ANTITOXIN HIGA"/>
    <property type="match status" value="1"/>
</dbReference>
<proteinExistence type="inferred from homology"/>
<dbReference type="AlphaFoldDB" id="A0A5K7YPI9"/>
<dbReference type="OrthoDB" id="9796786at2"/>
<dbReference type="InterPro" id="IPR010982">
    <property type="entry name" value="Lambda_DNA-bd_dom_sf"/>
</dbReference>
<feature type="domain" description="HTH cro/C1-type" evidence="2">
    <location>
        <begin position="61"/>
        <end position="114"/>
    </location>
</feature>
<dbReference type="InterPro" id="IPR039060">
    <property type="entry name" value="Antitox_HigA"/>
</dbReference>
<gene>
    <name evidence="3" type="ORF">DSCA_42330</name>
</gene>
<dbReference type="InterPro" id="IPR010359">
    <property type="entry name" value="IrrE_HExxH"/>
</dbReference>
<dbReference type="CDD" id="cd00093">
    <property type="entry name" value="HTH_XRE"/>
    <property type="match status" value="1"/>
</dbReference>
<evidence type="ECO:0000313" key="4">
    <source>
        <dbReference type="Proteomes" id="UP000427906"/>
    </source>
</evidence>
<dbReference type="Proteomes" id="UP000427906">
    <property type="component" value="Chromosome"/>
</dbReference>
<dbReference type="GO" id="GO:0006355">
    <property type="term" value="P:regulation of DNA-templated transcription"/>
    <property type="evidence" value="ECO:0007669"/>
    <property type="project" value="InterPro"/>
</dbReference>
<evidence type="ECO:0000256" key="1">
    <source>
        <dbReference type="ARBA" id="ARBA00007227"/>
    </source>
</evidence>
<dbReference type="GO" id="GO:0001046">
    <property type="term" value="F:core promoter sequence-specific DNA binding"/>
    <property type="evidence" value="ECO:0007669"/>
    <property type="project" value="TreeGrafter"/>
</dbReference>
<protein>
    <recommendedName>
        <fullName evidence="2">HTH cro/C1-type domain-containing protein</fullName>
    </recommendedName>
</protein>
<keyword evidence="4" id="KW-1185">Reference proteome</keyword>
<evidence type="ECO:0000259" key="2">
    <source>
        <dbReference type="PROSITE" id="PS50943"/>
    </source>
</evidence>
<dbReference type="SUPFAM" id="SSF47413">
    <property type="entry name" value="lambda repressor-like DNA-binding domains"/>
    <property type="match status" value="1"/>
</dbReference>
<sequence>MNIHPVKTEKDYDAALTRIEELWGAESGTPEGNELDVLLTLVGVYEDDYHRVPLPTPIEAIKFVMDQRGFKQADLIPYLGSRSKVSEVLNGKRTLTLSMIRALHGHLGIPAEVLIQDGSVFPIDGEAVDWGSFPIKEIVNRGIVSGYDHKTQAEEIMRDLASQAGADDYFSQDKAACFRQGSRRNEKDNPYSIKAWILSVLAEANKVELKTKFNLEELDHKFISKVAHLSVLSNGVVAAKEFLLNKGIKMVVVPHFKKTYLDGAVLLNKNSTPIIALSIRHDRLDNFWFTLTHELSHLLLGHVHRFDGQCIIDDLDLRVALDDFEKEADRVAQESLIPNQMWLSHPARKTRKIKDVVALARKADVHSSIVAGRIRFEEDNYRILSRQLGQGEVRKNFKCFN</sequence>
<name>A0A5K7YPI9_9BACT</name>
<comment type="similarity">
    <text evidence="1">Belongs to the short-chain fatty acyl-CoA assimilation regulator (ScfR) family.</text>
</comment>
<dbReference type="InterPro" id="IPR001387">
    <property type="entry name" value="Cro/C1-type_HTH"/>
</dbReference>
<dbReference type="RefSeq" id="WP_155318261.1">
    <property type="nucleotide sequence ID" value="NZ_AP021874.1"/>
</dbReference>
<accession>A0A5K7YPI9</accession>
<dbReference type="Pfam" id="PF06114">
    <property type="entry name" value="Peptidase_M78"/>
    <property type="match status" value="1"/>
</dbReference>
<dbReference type="PANTHER" id="PTHR40455:SF1">
    <property type="entry name" value="ANTITOXIN HIGA"/>
    <property type="match status" value="1"/>
</dbReference>
<dbReference type="PROSITE" id="PS50943">
    <property type="entry name" value="HTH_CROC1"/>
    <property type="match status" value="1"/>
</dbReference>
<dbReference type="KEGG" id="dalk:DSCA_42330"/>